<evidence type="ECO:0000313" key="8">
    <source>
        <dbReference type="Proteomes" id="UP001205337"/>
    </source>
</evidence>
<evidence type="ECO:0000256" key="3">
    <source>
        <dbReference type="ARBA" id="ARBA00022692"/>
    </source>
</evidence>
<keyword evidence="8" id="KW-1185">Reference proteome</keyword>
<evidence type="ECO:0000256" key="4">
    <source>
        <dbReference type="ARBA" id="ARBA00022989"/>
    </source>
</evidence>
<keyword evidence="4 6" id="KW-1133">Transmembrane helix</keyword>
<proteinExistence type="inferred from homology"/>
<dbReference type="RefSeq" id="WP_258797939.1">
    <property type="nucleotide sequence ID" value="NZ_JANTHX010000005.1"/>
</dbReference>
<reference evidence="7 8" key="1">
    <citation type="submission" date="2022-08" db="EMBL/GenBank/DDBJ databases">
        <authorList>
            <person name="Li F."/>
        </authorList>
    </citation>
    <scope>NUCLEOTIDE SEQUENCE [LARGE SCALE GENOMIC DNA]</scope>
    <source>
        <strain evidence="7 8">10F1B-8-1</strain>
    </source>
</reference>
<dbReference type="Pfam" id="PF04011">
    <property type="entry name" value="LemA"/>
    <property type="match status" value="1"/>
</dbReference>
<keyword evidence="3 6" id="KW-0812">Transmembrane</keyword>
<comment type="subcellular location">
    <subcellularLocation>
        <location evidence="1">Membrane</location>
        <topology evidence="1">Single-pass membrane protein</topology>
    </subcellularLocation>
</comment>
<dbReference type="Proteomes" id="UP001205337">
    <property type="component" value="Unassembled WGS sequence"/>
</dbReference>
<comment type="caution">
    <text evidence="7">The sequence shown here is derived from an EMBL/GenBank/DDBJ whole genome shotgun (WGS) entry which is preliminary data.</text>
</comment>
<accession>A0ABT1ZDX5</accession>
<name>A0ABT1ZDX5_9MICO</name>
<protein>
    <submittedName>
        <fullName evidence="7">LemA family protein</fullName>
    </submittedName>
</protein>
<dbReference type="PANTHER" id="PTHR34478">
    <property type="entry name" value="PROTEIN LEMA"/>
    <property type="match status" value="1"/>
</dbReference>
<evidence type="ECO:0000256" key="2">
    <source>
        <dbReference type="ARBA" id="ARBA00008854"/>
    </source>
</evidence>
<evidence type="ECO:0000313" key="7">
    <source>
        <dbReference type="EMBL" id="MCS0498924.1"/>
    </source>
</evidence>
<keyword evidence="5 6" id="KW-0472">Membrane</keyword>
<organism evidence="7 8">
    <name type="scientific">Protaetiibacter mangrovi</name>
    <dbReference type="NCBI Taxonomy" id="2970926"/>
    <lineage>
        <taxon>Bacteria</taxon>
        <taxon>Bacillati</taxon>
        <taxon>Actinomycetota</taxon>
        <taxon>Actinomycetes</taxon>
        <taxon>Micrococcales</taxon>
        <taxon>Microbacteriaceae</taxon>
        <taxon>Protaetiibacter</taxon>
    </lineage>
</organism>
<dbReference type="EMBL" id="JANTHX010000005">
    <property type="protein sequence ID" value="MCS0498924.1"/>
    <property type="molecule type" value="Genomic_DNA"/>
</dbReference>
<comment type="similarity">
    <text evidence="2">Belongs to the LemA family.</text>
</comment>
<evidence type="ECO:0000256" key="1">
    <source>
        <dbReference type="ARBA" id="ARBA00004167"/>
    </source>
</evidence>
<sequence>MDPLVLVIIGVAVVVVVIVGVWLWSSYHGLVKLHARVDDAWGEVTAQLERRAEVVPGLVGSVSAHASHEGGVVERVSAARGATVDAGTPSEAAAAEERFQAAVTAALAVAEGYPKLQSDPRFLQAQTDLVAAQDGIQAARRAYNGSVREFNAKLGAFPSSLFVRGLGYGARDFFEVSGASAVAEPPRVQF</sequence>
<evidence type="ECO:0000256" key="6">
    <source>
        <dbReference type="SAM" id="Phobius"/>
    </source>
</evidence>
<dbReference type="PANTHER" id="PTHR34478:SF2">
    <property type="entry name" value="MEMBRANE PROTEIN"/>
    <property type="match status" value="1"/>
</dbReference>
<dbReference type="InterPro" id="IPR023353">
    <property type="entry name" value="LemA-like_dom_sf"/>
</dbReference>
<dbReference type="Gene3D" id="1.20.1440.20">
    <property type="entry name" value="LemA-like domain"/>
    <property type="match status" value="1"/>
</dbReference>
<evidence type="ECO:0000256" key="5">
    <source>
        <dbReference type="ARBA" id="ARBA00023136"/>
    </source>
</evidence>
<dbReference type="InterPro" id="IPR007156">
    <property type="entry name" value="MamQ_LemA"/>
</dbReference>
<feature type="transmembrane region" description="Helical" evidence="6">
    <location>
        <begin position="6"/>
        <end position="24"/>
    </location>
</feature>
<gene>
    <name evidence="7" type="ORF">NUH29_05090</name>
</gene>
<dbReference type="SUPFAM" id="SSF140478">
    <property type="entry name" value="LemA-like"/>
    <property type="match status" value="1"/>
</dbReference>